<proteinExistence type="predicted"/>
<name>A0A8J2VDF4_9BACL</name>
<comment type="caution">
    <text evidence="1">The sequence shown here is derived from an EMBL/GenBank/DDBJ whole genome shotgun (WGS) entry which is preliminary data.</text>
</comment>
<sequence>MALSEEEKETVIQFDEGCHVAQIYTASWDVARSMKRAGYQPTKKVQGAWWFEVPIQALSLQGEKQSLHFG</sequence>
<keyword evidence="2" id="KW-1185">Reference proteome</keyword>
<dbReference type="AlphaFoldDB" id="A0A8J2VDF4"/>
<evidence type="ECO:0000313" key="1">
    <source>
        <dbReference type="EMBL" id="GGE09747.1"/>
    </source>
</evidence>
<organism evidence="1 2">
    <name type="scientific">Marinithermofilum abyssi</name>
    <dbReference type="NCBI Taxonomy" id="1571185"/>
    <lineage>
        <taxon>Bacteria</taxon>
        <taxon>Bacillati</taxon>
        <taxon>Bacillota</taxon>
        <taxon>Bacilli</taxon>
        <taxon>Bacillales</taxon>
        <taxon>Thermoactinomycetaceae</taxon>
        <taxon>Marinithermofilum</taxon>
    </lineage>
</organism>
<dbReference type="EMBL" id="BMHQ01000002">
    <property type="protein sequence ID" value="GGE09747.1"/>
    <property type="molecule type" value="Genomic_DNA"/>
</dbReference>
<reference evidence="1" key="1">
    <citation type="journal article" date="2014" name="Int. J. Syst. Evol. Microbiol.">
        <title>Complete genome sequence of Corynebacterium casei LMG S-19264T (=DSM 44701T), isolated from a smear-ripened cheese.</title>
        <authorList>
            <consortium name="US DOE Joint Genome Institute (JGI-PGF)"/>
            <person name="Walter F."/>
            <person name="Albersmeier A."/>
            <person name="Kalinowski J."/>
            <person name="Ruckert C."/>
        </authorList>
    </citation>
    <scope>NUCLEOTIDE SEQUENCE</scope>
    <source>
        <strain evidence="1">CGMCC 1.15179</strain>
    </source>
</reference>
<gene>
    <name evidence="1" type="ORF">GCM10011571_08800</name>
</gene>
<protein>
    <submittedName>
        <fullName evidence="1">Uncharacterized protein</fullName>
    </submittedName>
</protein>
<dbReference type="RefSeq" id="WP_188646660.1">
    <property type="nucleotide sequence ID" value="NZ_BMHQ01000002.1"/>
</dbReference>
<dbReference type="Proteomes" id="UP000625210">
    <property type="component" value="Unassembled WGS sequence"/>
</dbReference>
<reference evidence="1" key="2">
    <citation type="submission" date="2020-09" db="EMBL/GenBank/DDBJ databases">
        <authorList>
            <person name="Sun Q."/>
            <person name="Zhou Y."/>
        </authorList>
    </citation>
    <scope>NUCLEOTIDE SEQUENCE</scope>
    <source>
        <strain evidence="1">CGMCC 1.15179</strain>
    </source>
</reference>
<evidence type="ECO:0000313" key="2">
    <source>
        <dbReference type="Proteomes" id="UP000625210"/>
    </source>
</evidence>
<accession>A0A8J2VDF4</accession>